<dbReference type="GO" id="GO:0005975">
    <property type="term" value="P:carbohydrate metabolic process"/>
    <property type="evidence" value="ECO:0007669"/>
    <property type="project" value="InterPro"/>
</dbReference>
<dbReference type="Ensembl" id="ENSAPOT00000029748.1">
    <property type="protein sequence ID" value="ENSAPOP00000019780.1"/>
    <property type="gene ID" value="ENSAPOG00000023255.1"/>
</dbReference>
<comment type="similarity">
    <text evidence="1">Belongs to the glycosyl hydrolase 1 family.</text>
</comment>
<protein>
    <recommendedName>
        <fullName evidence="4">Lactase</fullName>
    </recommendedName>
</protein>
<reference evidence="2" key="2">
    <citation type="submission" date="2025-09" db="UniProtKB">
        <authorList>
            <consortium name="Ensembl"/>
        </authorList>
    </citation>
    <scope>IDENTIFICATION</scope>
</reference>
<dbReference type="STRING" id="80966.ENSAPOP00000019780"/>
<dbReference type="PANTHER" id="PTHR10353">
    <property type="entry name" value="GLYCOSYL HYDROLASE"/>
    <property type="match status" value="1"/>
</dbReference>
<name>A0A3Q1GRF0_9TELE</name>
<dbReference type="Pfam" id="PF00232">
    <property type="entry name" value="Glyco_hydro_1"/>
    <property type="match status" value="2"/>
</dbReference>
<dbReference type="InterPro" id="IPR017853">
    <property type="entry name" value="GH"/>
</dbReference>
<dbReference type="Gene3D" id="3.20.20.80">
    <property type="entry name" value="Glycosidases"/>
    <property type="match status" value="2"/>
</dbReference>
<dbReference type="PANTHER" id="PTHR10353:SF38">
    <property type="entry name" value="LACTASE_PHLORIZIN HYDROLASE"/>
    <property type="match status" value="1"/>
</dbReference>
<evidence type="ECO:0000313" key="3">
    <source>
        <dbReference type="Proteomes" id="UP000257200"/>
    </source>
</evidence>
<evidence type="ECO:0000313" key="2">
    <source>
        <dbReference type="Ensembl" id="ENSAPOP00000019780.1"/>
    </source>
</evidence>
<dbReference type="SUPFAM" id="SSF51445">
    <property type="entry name" value="(Trans)glycosidases"/>
    <property type="match status" value="2"/>
</dbReference>
<dbReference type="GO" id="GO:0000016">
    <property type="term" value="F:lactase activity"/>
    <property type="evidence" value="ECO:0007669"/>
    <property type="project" value="TreeGrafter"/>
</dbReference>
<evidence type="ECO:0008006" key="4">
    <source>
        <dbReference type="Google" id="ProtNLM"/>
    </source>
</evidence>
<sequence>MSSSVRNAFLKESFPSGFQWATSTESFKVEGGGWRADGKGFSIWDEFSHTPGRVADDDNGDVACDSYNKLDEDIEVLKKLKVTHYRFSVSWPRVLPDGTNKNINEAGLNYYLRLGYTAWSLMDNFEWASGYAERFGLFFVNRSDPALPRIPKKSASFYNTLINCNGFKDPALGPHECMNPEGEGNIIRVHI</sequence>
<organism evidence="2 3">
    <name type="scientific">Acanthochromis polyacanthus</name>
    <name type="common">spiny chromis</name>
    <dbReference type="NCBI Taxonomy" id="80966"/>
    <lineage>
        <taxon>Eukaryota</taxon>
        <taxon>Metazoa</taxon>
        <taxon>Chordata</taxon>
        <taxon>Craniata</taxon>
        <taxon>Vertebrata</taxon>
        <taxon>Euteleostomi</taxon>
        <taxon>Actinopterygii</taxon>
        <taxon>Neopterygii</taxon>
        <taxon>Teleostei</taxon>
        <taxon>Neoteleostei</taxon>
        <taxon>Acanthomorphata</taxon>
        <taxon>Ovalentaria</taxon>
        <taxon>Pomacentridae</taxon>
        <taxon>Acanthochromis</taxon>
    </lineage>
</organism>
<dbReference type="InParanoid" id="A0A3Q1GRF0"/>
<dbReference type="GeneTree" id="ENSGT00940000155324"/>
<dbReference type="InterPro" id="IPR001360">
    <property type="entry name" value="Glyco_hydro_1"/>
</dbReference>
<evidence type="ECO:0000256" key="1">
    <source>
        <dbReference type="RuleBase" id="RU003690"/>
    </source>
</evidence>
<dbReference type="Proteomes" id="UP000257200">
    <property type="component" value="Unplaced"/>
</dbReference>
<dbReference type="AlphaFoldDB" id="A0A3Q1GRF0"/>
<keyword evidence="3" id="KW-1185">Reference proteome</keyword>
<proteinExistence type="inferred from homology"/>
<reference evidence="2" key="1">
    <citation type="submission" date="2025-08" db="UniProtKB">
        <authorList>
            <consortium name="Ensembl"/>
        </authorList>
    </citation>
    <scope>IDENTIFICATION</scope>
</reference>
<accession>A0A3Q1GRF0</accession>